<feature type="region of interest" description="Disordered" evidence="1">
    <location>
        <begin position="79"/>
        <end position="129"/>
    </location>
</feature>
<keyword evidence="3" id="KW-1185">Reference proteome</keyword>
<proteinExistence type="predicted"/>
<reference evidence="2" key="1">
    <citation type="submission" date="2020-09" db="EMBL/GenBank/DDBJ databases">
        <title>Genome-Enabled Discovery of Anthraquinone Biosynthesis in Senna tora.</title>
        <authorList>
            <person name="Kang S.-H."/>
            <person name="Pandey R.P."/>
            <person name="Lee C.-M."/>
            <person name="Sim J.-S."/>
            <person name="Jeong J.-T."/>
            <person name="Choi B.-S."/>
            <person name="Jung M."/>
            <person name="Ginzburg D."/>
            <person name="Zhao K."/>
            <person name="Won S.Y."/>
            <person name="Oh T.-J."/>
            <person name="Yu Y."/>
            <person name="Kim N.-H."/>
            <person name="Lee O.R."/>
            <person name="Lee T.-H."/>
            <person name="Bashyal P."/>
            <person name="Kim T.-S."/>
            <person name="Lee W.-H."/>
            <person name="Kawkins C."/>
            <person name="Kim C.-K."/>
            <person name="Kim J.S."/>
            <person name="Ahn B.O."/>
            <person name="Rhee S.Y."/>
            <person name="Sohng J.K."/>
        </authorList>
    </citation>
    <scope>NUCLEOTIDE SEQUENCE</scope>
    <source>
        <tissue evidence="2">Leaf</tissue>
    </source>
</reference>
<name>A0A834WBG7_9FABA</name>
<accession>A0A834WBG7</accession>
<dbReference type="Proteomes" id="UP000634136">
    <property type="component" value="Unassembled WGS sequence"/>
</dbReference>
<sequence>MTAAFDLPSCCDSTSILRFPSSRFFPHSHQQPDAQIPRLKQAVSNLVHGFDSPPLVGYGGPKGAGGVYHQLNEWAQESQGRAGEETKAAATTHLERSRNNGKKPAQSRVHWQAAKKVKGRNPNDQEVNI</sequence>
<comment type="caution">
    <text evidence="2">The sequence shown here is derived from an EMBL/GenBank/DDBJ whole genome shotgun (WGS) entry which is preliminary data.</text>
</comment>
<dbReference type="AlphaFoldDB" id="A0A834WBG7"/>
<evidence type="ECO:0000313" key="3">
    <source>
        <dbReference type="Proteomes" id="UP000634136"/>
    </source>
</evidence>
<feature type="compositionally biased region" description="Basic and acidic residues" evidence="1">
    <location>
        <begin position="82"/>
        <end position="98"/>
    </location>
</feature>
<evidence type="ECO:0000313" key="2">
    <source>
        <dbReference type="EMBL" id="KAF7812991.1"/>
    </source>
</evidence>
<dbReference type="EMBL" id="JAAIUW010000010">
    <property type="protein sequence ID" value="KAF7812991.1"/>
    <property type="molecule type" value="Genomic_DNA"/>
</dbReference>
<protein>
    <submittedName>
        <fullName evidence="2">Uncharacterized protein</fullName>
    </submittedName>
</protein>
<gene>
    <name evidence="2" type="ORF">G2W53_033967</name>
</gene>
<evidence type="ECO:0000256" key="1">
    <source>
        <dbReference type="SAM" id="MobiDB-lite"/>
    </source>
</evidence>
<organism evidence="2 3">
    <name type="scientific">Senna tora</name>
    <dbReference type="NCBI Taxonomy" id="362788"/>
    <lineage>
        <taxon>Eukaryota</taxon>
        <taxon>Viridiplantae</taxon>
        <taxon>Streptophyta</taxon>
        <taxon>Embryophyta</taxon>
        <taxon>Tracheophyta</taxon>
        <taxon>Spermatophyta</taxon>
        <taxon>Magnoliopsida</taxon>
        <taxon>eudicotyledons</taxon>
        <taxon>Gunneridae</taxon>
        <taxon>Pentapetalae</taxon>
        <taxon>rosids</taxon>
        <taxon>fabids</taxon>
        <taxon>Fabales</taxon>
        <taxon>Fabaceae</taxon>
        <taxon>Caesalpinioideae</taxon>
        <taxon>Cassia clade</taxon>
        <taxon>Senna</taxon>
    </lineage>
</organism>